<accession>A0ACB0Z891</accession>
<evidence type="ECO:0000313" key="2">
    <source>
        <dbReference type="Proteomes" id="UP001497535"/>
    </source>
</evidence>
<dbReference type="Proteomes" id="UP001497535">
    <property type="component" value="Unassembled WGS sequence"/>
</dbReference>
<organism evidence="1 2">
    <name type="scientific">Meloidogyne enterolobii</name>
    <name type="common">Root-knot nematode worm</name>
    <name type="synonym">Meloidogyne mayaguensis</name>
    <dbReference type="NCBI Taxonomy" id="390850"/>
    <lineage>
        <taxon>Eukaryota</taxon>
        <taxon>Metazoa</taxon>
        <taxon>Ecdysozoa</taxon>
        <taxon>Nematoda</taxon>
        <taxon>Chromadorea</taxon>
        <taxon>Rhabditida</taxon>
        <taxon>Tylenchina</taxon>
        <taxon>Tylenchomorpha</taxon>
        <taxon>Tylenchoidea</taxon>
        <taxon>Meloidogynidae</taxon>
        <taxon>Meloidogyninae</taxon>
        <taxon>Meloidogyne</taxon>
    </lineage>
</organism>
<dbReference type="EMBL" id="CAVMJV010000027">
    <property type="protein sequence ID" value="CAK5075150.1"/>
    <property type="molecule type" value="Genomic_DNA"/>
</dbReference>
<name>A0ACB0Z891_MELEN</name>
<protein>
    <submittedName>
        <fullName evidence="1">Uncharacterized protein</fullName>
    </submittedName>
</protein>
<comment type="caution">
    <text evidence="1">The sequence shown here is derived from an EMBL/GenBank/DDBJ whole genome shotgun (WGS) entry which is preliminary data.</text>
</comment>
<keyword evidence="2" id="KW-1185">Reference proteome</keyword>
<sequence length="290" mass="31514">MSSKILKVGLMLSNKQQSIKDSVTMFAQQVLPIKSVFPLDFIKKAQSVGLLNTTIPTQFGGQGLNVCDHTFLSETIGYECSSVGTAILGNDLAATPLIIAGNDDLKKKYLGMLVEEPLLSAYCLPEYDGNDSRPKIEAVKKRNEWVLNGADVWVTNGAAASLFIVIARTDFNPEARIDKSFTAFVVDGNSKGLFRGEKKGTFGQQCMNARTITFRDVVVPSTNIIGSIGDGMKIAKMTFDKTGPVKSAFAIGLAYRALDEIADYSLEGKAWTDPNVFFLTLSSYLFSEAC</sequence>
<evidence type="ECO:0000313" key="1">
    <source>
        <dbReference type="EMBL" id="CAK5075150.1"/>
    </source>
</evidence>
<proteinExistence type="predicted"/>
<gene>
    <name evidence="1" type="ORF">MENTE1834_LOCUS21927</name>
</gene>
<reference evidence="1" key="1">
    <citation type="submission" date="2023-11" db="EMBL/GenBank/DDBJ databases">
        <authorList>
            <person name="Poullet M."/>
        </authorList>
    </citation>
    <scope>NUCLEOTIDE SEQUENCE</scope>
    <source>
        <strain evidence="1">E1834</strain>
    </source>
</reference>